<comment type="caution">
    <text evidence="1">The sequence shown here is derived from an EMBL/GenBank/DDBJ whole genome shotgun (WGS) entry which is preliminary data.</text>
</comment>
<protein>
    <submittedName>
        <fullName evidence="1">Uncharacterized protein</fullName>
    </submittedName>
</protein>
<feature type="non-terminal residue" evidence="1">
    <location>
        <position position="84"/>
    </location>
</feature>
<evidence type="ECO:0000313" key="1">
    <source>
        <dbReference type="EMBL" id="GAI73870.1"/>
    </source>
</evidence>
<gene>
    <name evidence="1" type="ORF">S12H4_23942</name>
</gene>
<sequence length="84" mass="9046">MPVGNKGFIGIKKETTWGEKVVGDNEFYLPFASETLIANIEEILSAAQRGVPDEPKSYQGERAFAGDVLIEVHPASLGAILRSA</sequence>
<name>X1SEM3_9ZZZZ</name>
<accession>X1SEM3</accession>
<organism evidence="1">
    <name type="scientific">marine sediment metagenome</name>
    <dbReference type="NCBI Taxonomy" id="412755"/>
    <lineage>
        <taxon>unclassified sequences</taxon>
        <taxon>metagenomes</taxon>
        <taxon>ecological metagenomes</taxon>
    </lineage>
</organism>
<proteinExistence type="predicted"/>
<reference evidence="1" key="1">
    <citation type="journal article" date="2014" name="Front. Microbiol.">
        <title>High frequency of phylogenetically diverse reductive dehalogenase-homologous genes in deep subseafloor sedimentary metagenomes.</title>
        <authorList>
            <person name="Kawai M."/>
            <person name="Futagami T."/>
            <person name="Toyoda A."/>
            <person name="Takaki Y."/>
            <person name="Nishi S."/>
            <person name="Hori S."/>
            <person name="Arai W."/>
            <person name="Tsubouchi T."/>
            <person name="Morono Y."/>
            <person name="Uchiyama I."/>
            <person name="Ito T."/>
            <person name="Fujiyama A."/>
            <person name="Inagaki F."/>
            <person name="Takami H."/>
        </authorList>
    </citation>
    <scope>NUCLEOTIDE SEQUENCE</scope>
    <source>
        <strain evidence="1">Expedition CK06-06</strain>
    </source>
</reference>
<dbReference type="AlphaFoldDB" id="X1SEM3"/>
<dbReference type="EMBL" id="BARW01012847">
    <property type="protein sequence ID" value="GAI73870.1"/>
    <property type="molecule type" value="Genomic_DNA"/>
</dbReference>